<proteinExistence type="predicted"/>
<dbReference type="Proteomes" id="UP001159363">
    <property type="component" value="Chromosome 14"/>
</dbReference>
<name>A0ABQ9G4V8_9NEOP</name>
<dbReference type="EMBL" id="JARBHB010000015">
    <property type="protein sequence ID" value="KAJ8867213.1"/>
    <property type="molecule type" value="Genomic_DNA"/>
</dbReference>
<gene>
    <name evidence="2" type="ORF">PR048_031008</name>
</gene>
<organism evidence="2 3">
    <name type="scientific">Dryococelus australis</name>
    <dbReference type="NCBI Taxonomy" id="614101"/>
    <lineage>
        <taxon>Eukaryota</taxon>
        <taxon>Metazoa</taxon>
        <taxon>Ecdysozoa</taxon>
        <taxon>Arthropoda</taxon>
        <taxon>Hexapoda</taxon>
        <taxon>Insecta</taxon>
        <taxon>Pterygota</taxon>
        <taxon>Neoptera</taxon>
        <taxon>Polyneoptera</taxon>
        <taxon>Phasmatodea</taxon>
        <taxon>Verophasmatodea</taxon>
        <taxon>Anareolatae</taxon>
        <taxon>Phasmatidae</taxon>
        <taxon>Eurycanthinae</taxon>
        <taxon>Dryococelus</taxon>
    </lineage>
</organism>
<comment type="caution">
    <text evidence="2">The sequence shown here is derived from an EMBL/GenBank/DDBJ whole genome shotgun (WGS) entry which is preliminary data.</text>
</comment>
<reference evidence="2 3" key="1">
    <citation type="submission" date="2023-02" db="EMBL/GenBank/DDBJ databases">
        <title>LHISI_Scaffold_Assembly.</title>
        <authorList>
            <person name="Stuart O.P."/>
            <person name="Cleave R."/>
            <person name="Magrath M.J.L."/>
            <person name="Mikheyev A.S."/>
        </authorList>
    </citation>
    <scope>NUCLEOTIDE SEQUENCE [LARGE SCALE GENOMIC DNA]</scope>
    <source>
        <strain evidence="2">Daus_M_001</strain>
        <tissue evidence="2">Leg muscle</tissue>
    </source>
</reference>
<sequence>MKVVACRSQSQHSFQTPSQNQHEASRSDNRTINTGLLCSQLHFTKPPGSAICSAGALSWSAWLVGHAFVLALWLSLLCGPYLELQPHAASNINQLVTRAYLTRWQTEGDDVSHNEQQTRWYSVQTARRPPRRTGLNLQTDRYGGVHSLHHITCSLNLQTDRYEGVHSLHHIICGLNLQTDRYGGVHSLHHIICSLNLQTDRYGGVHSLHHIICSLNLQTDRYGGVHSLHHIICSLNLQTDRYGGVHSLHHIICSLNLQTDRYGGVHSLHHIICSLNLQTDRYGGVHSLHHIICSLNLQTDRYDDYMSTKCIIEILSDSDLEYDLRIFACGIAPANAAGQRVFSGFSRFYHPFIPALLRSLKRLEFTQQRSSEKCVRFVDLSIRRTFNTLVGKRVFQKNLQPILGELEHKSFREKQAALLIRNQMAELSPQLIHEEVNSASIEPRLCTVPMIKFIHLQRESSGGAVVSLLASHHGDPGSIPAGSLPDHRMWESCWTMKRRSILGPHFMSCPGMTGIYGSQLETPTMTLVGGFSRISPVSPVLSYSPRFTLIGSRDLDVRSR</sequence>
<feature type="compositionally biased region" description="Polar residues" evidence="1">
    <location>
        <begin position="7"/>
        <end position="22"/>
    </location>
</feature>
<evidence type="ECO:0000313" key="3">
    <source>
        <dbReference type="Proteomes" id="UP001159363"/>
    </source>
</evidence>
<accession>A0ABQ9G4V8</accession>
<keyword evidence="3" id="KW-1185">Reference proteome</keyword>
<feature type="region of interest" description="Disordered" evidence="1">
    <location>
        <begin position="1"/>
        <end position="27"/>
    </location>
</feature>
<evidence type="ECO:0000313" key="2">
    <source>
        <dbReference type="EMBL" id="KAJ8867213.1"/>
    </source>
</evidence>
<protein>
    <submittedName>
        <fullName evidence="2">Uncharacterized protein</fullName>
    </submittedName>
</protein>
<evidence type="ECO:0000256" key="1">
    <source>
        <dbReference type="SAM" id="MobiDB-lite"/>
    </source>
</evidence>